<name>A0A5C3M463_9AGAR</name>
<evidence type="ECO:0000256" key="1">
    <source>
        <dbReference type="SAM" id="SignalP"/>
    </source>
</evidence>
<keyword evidence="1" id="KW-0732">Signal</keyword>
<feature type="signal peptide" evidence="1">
    <location>
        <begin position="1"/>
        <end position="34"/>
    </location>
</feature>
<dbReference type="OrthoDB" id="3019354at2759"/>
<proteinExistence type="predicted"/>
<gene>
    <name evidence="2" type="ORF">BDQ12DRAFT_682092</name>
</gene>
<reference evidence="2 3" key="1">
    <citation type="journal article" date="2019" name="Nat. Ecol. Evol.">
        <title>Megaphylogeny resolves global patterns of mushroom evolution.</title>
        <authorList>
            <person name="Varga T."/>
            <person name="Krizsan K."/>
            <person name="Foldi C."/>
            <person name="Dima B."/>
            <person name="Sanchez-Garcia M."/>
            <person name="Sanchez-Ramirez S."/>
            <person name="Szollosi G.J."/>
            <person name="Szarkandi J.G."/>
            <person name="Papp V."/>
            <person name="Albert L."/>
            <person name="Andreopoulos W."/>
            <person name="Angelini C."/>
            <person name="Antonin V."/>
            <person name="Barry K.W."/>
            <person name="Bougher N.L."/>
            <person name="Buchanan P."/>
            <person name="Buyck B."/>
            <person name="Bense V."/>
            <person name="Catcheside P."/>
            <person name="Chovatia M."/>
            <person name="Cooper J."/>
            <person name="Damon W."/>
            <person name="Desjardin D."/>
            <person name="Finy P."/>
            <person name="Geml J."/>
            <person name="Haridas S."/>
            <person name="Hughes K."/>
            <person name="Justo A."/>
            <person name="Karasinski D."/>
            <person name="Kautmanova I."/>
            <person name="Kiss B."/>
            <person name="Kocsube S."/>
            <person name="Kotiranta H."/>
            <person name="LaButti K.M."/>
            <person name="Lechner B.E."/>
            <person name="Liimatainen K."/>
            <person name="Lipzen A."/>
            <person name="Lukacs Z."/>
            <person name="Mihaltcheva S."/>
            <person name="Morgado L.N."/>
            <person name="Niskanen T."/>
            <person name="Noordeloos M.E."/>
            <person name="Ohm R.A."/>
            <person name="Ortiz-Santana B."/>
            <person name="Ovrebo C."/>
            <person name="Racz N."/>
            <person name="Riley R."/>
            <person name="Savchenko A."/>
            <person name="Shiryaev A."/>
            <person name="Soop K."/>
            <person name="Spirin V."/>
            <person name="Szebenyi C."/>
            <person name="Tomsovsky M."/>
            <person name="Tulloss R.E."/>
            <person name="Uehling J."/>
            <person name="Grigoriev I.V."/>
            <person name="Vagvolgyi C."/>
            <person name="Papp T."/>
            <person name="Martin F.M."/>
            <person name="Miettinen O."/>
            <person name="Hibbett D.S."/>
            <person name="Nagy L.G."/>
        </authorList>
    </citation>
    <scope>NUCLEOTIDE SEQUENCE [LARGE SCALE GENOMIC DNA]</scope>
    <source>
        <strain evidence="2 3">CBS 166.37</strain>
    </source>
</reference>
<evidence type="ECO:0000313" key="3">
    <source>
        <dbReference type="Proteomes" id="UP000308652"/>
    </source>
</evidence>
<feature type="chain" id="PRO_5022918161" description="Granulins domain-containing protein" evidence="1">
    <location>
        <begin position="35"/>
        <end position="76"/>
    </location>
</feature>
<protein>
    <recommendedName>
        <fullName evidence="4">Granulins domain-containing protein</fullName>
    </recommendedName>
</protein>
<accession>A0A5C3M463</accession>
<keyword evidence="3" id="KW-1185">Reference proteome</keyword>
<organism evidence="2 3">
    <name type="scientific">Crucibulum laeve</name>
    <dbReference type="NCBI Taxonomy" id="68775"/>
    <lineage>
        <taxon>Eukaryota</taxon>
        <taxon>Fungi</taxon>
        <taxon>Dikarya</taxon>
        <taxon>Basidiomycota</taxon>
        <taxon>Agaricomycotina</taxon>
        <taxon>Agaricomycetes</taxon>
        <taxon>Agaricomycetidae</taxon>
        <taxon>Agaricales</taxon>
        <taxon>Agaricineae</taxon>
        <taxon>Nidulariaceae</taxon>
        <taxon>Crucibulum</taxon>
    </lineage>
</organism>
<sequence>MGTKSHFESRYPGSIKMFKPFAAVLLLLVAQAMANPTPGGGAGTKCGSDTDCSYGLQCCKAIPYPKCVSLPSGAVC</sequence>
<dbReference type="AlphaFoldDB" id="A0A5C3M463"/>
<evidence type="ECO:0000313" key="2">
    <source>
        <dbReference type="EMBL" id="TFK39617.1"/>
    </source>
</evidence>
<dbReference type="Proteomes" id="UP000308652">
    <property type="component" value="Unassembled WGS sequence"/>
</dbReference>
<evidence type="ECO:0008006" key="4">
    <source>
        <dbReference type="Google" id="ProtNLM"/>
    </source>
</evidence>
<dbReference type="EMBL" id="ML213599">
    <property type="protein sequence ID" value="TFK39617.1"/>
    <property type="molecule type" value="Genomic_DNA"/>
</dbReference>